<protein>
    <submittedName>
        <fullName evidence="2">Uncharacterized protein</fullName>
    </submittedName>
</protein>
<dbReference type="EMBL" id="KE653054">
    <property type="protein sequence ID" value="EQK99943.1"/>
    <property type="molecule type" value="Genomic_DNA"/>
</dbReference>
<accession>T5ABH7</accession>
<organism evidence="2 3">
    <name type="scientific">Ophiocordyceps sinensis (strain Co18 / CGMCC 3.14243)</name>
    <name type="common">Yarsagumba caterpillar fungus</name>
    <name type="synonym">Hirsutella sinensis</name>
    <dbReference type="NCBI Taxonomy" id="911162"/>
    <lineage>
        <taxon>Eukaryota</taxon>
        <taxon>Fungi</taxon>
        <taxon>Dikarya</taxon>
        <taxon>Ascomycota</taxon>
        <taxon>Pezizomycotina</taxon>
        <taxon>Sordariomycetes</taxon>
        <taxon>Hypocreomycetidae</taxon>
        <taxon>Hypocreales</taxon>
        <taxon>Ophiocordycipitaceae</taxon>
        <taxon>Ophiocordyceps</taxon>
    </lineage>
</organism>
<feature type="region of interest" description="Disordered" evidence="1">
    <location>
        <begin position="1"/>
        <end position="33"/>
    </location>
</feature>
<gene>
    <name evidence="2" type="ORF">OCS_04348</name>
</gene>
<reference evidence="2 3" key="1">
    <citation type="journal article" date="2013" name="Chin. Sci. Bull.">
        <title>Genome survey uncovers the secrets of sex and lifestyle in caterpillar fungus.</title>
        <authorList>
            <person name="Hu X."/>
            <person name="Zhang Y."/>
            <person name="Xiao G."/>
            <person name="Zheng P."/>
            <person name="Xia Y."/>
            <person name="Zhang X."/>
            <person name="St Leger R.J."/>
            <person name="Liu X."/>
            <person name="Wang C."/>
        </authorList>
    </citation>
    <scope>NUCLEOTIDE SEQUENCE [LARGE SCALE GENOMIC DNA]</scope>
    <source>
        <strain evidence="3">Co18 / CGMCC 3.14243</strain>
        <tissue evidence="2">Fruit-body</tissue>
    </source>
</reference>
<evidence type="ECO:0000313" key="2">
    <source>
        <dbReference type="EMBL" id="EQK99943.1"/>
    </source>
</evidence>
<name>T5ABH7_OPHSC</name>
<dbReference type="AlphaFoldDB" id="T5ABH7"/>
<sequence length="102" mass="10075">MSAGLGDSASARDGALPSAPMGGGVGPDADRATGFATSSCAVGGWWPGLGECGFSLPSSASQENLFRESDSFTRTFSSNAEVSDGASTTHLLSSVVARGEAA</sequence>
<evidence type="ECO:0000313" key="3">
    <source>
        <dbReference type="Proteomes" id="UP000019374"/>
    </source>
</evidence>
<dbReference type="HOGENOM" id="CLU_2278288_0_0_1"/>
<dbReference type="Proteomes" id="UP000019374">
    <property type="component" value="Unassembled WGS sequence"/>
</dbReference>
<proteinExistence type="predicted"/>
<evidence type="ECO:0000256" key="1">
    <source>
        <dbReference type="SAM" id="MobiDB-lite"/>
    </source>
</evidence>